<keyword evidence="8 10" id="KW-0472">Membrane</keyword>
<feature type="transmembrane region" description="Helical" evidence="10">
    <location>
        <begin position="141"/>
        <end position="159"/>
    </location>
</feature>
<reference evidence="11 12" key="1">
    <citation type="submission" date="2016-11" db="EMBL/GenBank/DDBJ databases">
        <authorList>
            <person name="Jaros S."/>
            <person name="Januszkiewicz K."/>
            <person name="Wedrychowicz H."/>
        </authorList>
    </citation>
    <scope>NUCLEOTIDE SEQUENCE [LARGE SCALE GENOMIC DNA]</scope>
    <source>
        <strain evidence="11 12">DSM 3089</strain>
    </source>
</reference>
<keyword evidence="12" id="KW-1185">Reference proteome</keyword>
<comment type="subcellular location">
    <subcellularLocation>
        <location evidence="1">Cell membrane</location>
        <topology evidence="1">Multi-pass membrane protein</topology>
    </subcellularLocation>
</comment>
<feature type="transmembrane region" description="Helical" evidence="10">
    <location>
        <begin position="397"/>
        <end position="418"/>
    </location>
</feature>
<keyword evidence="5" id="KW-1003">Cell membrane</keyword>
<feature type="transmembrane region" description="Helical" evidence="10">
    <location>
        <begin position="171"/>
        <end position="194"/>
    </location>
</feature>
<keyword evidence="7 10" id="KW-1133">Transmembrane helix</keyword>
<organism evidence="11 12">
    <name type="scientific">Clostridium collagenovorans DSM 3089</name>
    <dbReference type="NCBI Taxonomy" id="1121306"/>
    <lineage>
        <taxon>Bacteria</taxon>
        <taxon>Bacillati</taxon>
        <taxon>Bacillota</taxon>
        <taxon>Clostridia</taxon>
        <taxon>Eubacteriales</taxon>
        <taxon>Clostridiaceae</taxon>
        <taxon>Clostridium</taxon>
    </lineage>
</organism>
<dbReference type="Pfam" id="PF01554">
    <property type="entry name" value="MatE"/>
    <property type="match status" value="2"/>
</dbReference>
<dbReference type="CDD" id="cd13143">
    <property type="entry name" value="MATE_MepA_like"/>
    <property type="match status" value="1"/>
</dbReference>
<evidence type="ECO:0000313" key="11">
    <source>
        <dbReference type="EMBL" id="SHH74296.1"/>
    </source>
</evidence>
<feature type="transmembrane region" description="Helical" evidence="10">
    <location>
        <begin position="323"/>
        <end position="345"/>
    </location>
</feature>
<evidence type="ECO:0000256" key="7">
    <source>
        <dbReference type="ARBA" id="ARBA00022989"/>
    </source>
</evidence>
<gene>
    <name evidence="11" type="ORF">SAMN02745196_01285</name>
</gene>
<dbReference type="InterPro" id="IPR045070">
    <property type="entry name" value="MATE_MepA-like"/>
</dbReference>
<evidence type="ECO:0000256" key="5">
    <source>
        <dbReference type="ARBA" id="ARBA00022475"/>
    </source>
</evidence>
<evidence type="ECO:0000256" key="1">
    <source>
        <dbReference type="ARBA" id="ARBA00004651"/>
    </source>
</evidence>
<dbReference type="PIRSF" id="PIRSF006603">
    <property type="entry name" value="DinF"/>
    <property type="match status" value="1"/>
</dbReference>
<name>A0A1M5VGE9_9CLOT</name>
<evidence type="ECO:0000256" key="3">
    <source>
        <dbReference type="ARBA" id="ARBA00022106"/>
    </source>
</evidence>
<keyword evidence="9" id="KW-0046">Antibiotic resistance</keyword>
<dbReference type="Proteomes" id="UP000184526">
    <property type="component" value="Unassembled WGS sequence"/>
</dbReference>
<proteinExistence type="inferred from homology"/>
<evidence type="ECO:0000256" key="6">
    <source>
        <dbReference type="ARBA" id="ARBA00022692"/>
    </source>
</evidence>
<keyword evidence="4" id="KW-0813">Transport</keyword>
<feature type="transmembrane region" description="Helical" evidence="10">
    <location>
        <begin position="241"/>
        <end position="265"/>
    </location>
</feature>
<evidence type="ECO:0000256" key="9">
    <source>
        <dbReference type="ARBA" id="ARBA00023251"/>
    </source>
</evidence>
<dbReference type="AlphaFoldDB" id="A0A1M5VGE9"/>
<feature type="transmembrane region" description="Helical" evidence="10">
    <location>
        <begin position="99"/>
        <end position="129"/>
    </location>
</feature>
<sequence length="468" mass="50217">MAAVSKDQEELGTMSIGKLLVKFSIPAIIGMVVNMLYNVVDRMYIGNIPDIGGLAITGVGITMPVTSIITGIGMLVGIGTSASISIVLGQKRKDLASKYLGNGFICIIIASILVAIFGNIFAHSILAFFGGSEQTIPFALAYIRPLMIGTICNLCAFGLNHSINSDGSPQVAMFTMIIGAIINIVLDPIFIFVFKLGIKGAAYATVISQFIAGCWVIYYFTKGKKSIIKLQSSNFKLDSSIVKKILMIGSAPFCMQVAGSAVQVVANKALMTHGGDLAIGAMAVITSVCSIFIMPIFGLNQGAQPIIGYNYGAKKYDRVKKTYIYGLLSCTVILLLSSVFIQLFPQKAIGMFNNDSELTRIAVEGIRVYLFALPLIGIQMTASNYYQAIGKPKKSMIIGLSRQVLILIPAFIILPMIYELKGVWLAGPVADTIAVIISGIIIFLEIKALGKDESKKGIEEESVVEEVI</sequence>
<feature type="transmembrane region" description="Helical" evidence="10">
    <location>
        <begin position="51"/>
        <end position="78"/>
    </location>
</feature>
<feature type="transmembrane region" description="Helical" evidence="10">
    <location>
        <begin position="200"/>
        <end position="220"/>
    </location>
</feature>
<dbReference type="NCBIfam" id="TIGR00797">
    <property type="entry name" value="matE"/>
    <property type="match status" value="1"/>
</dbReference>
<evidence type="ECO:0000256" key="8">
    <source>
        <dbReference type="ARBA" id="ARBA00023136"/>
    </source>
</evidence>
<evidence type="ECO:0000256" key="4">
    <source>
        <dbReference type="ARBA" id="ARBA00022448"/>
    </source>
</evidence>
<evidence type="ECO:0000256" key="10">
    <source>
        <dbReference type="SAM" id="Phobius"/>
    </source>
</evidence>
<dbReference type="InterPro" id="IPR002528">
    <property type="entry name" value="MATE_fam"/>
</dbReference>
<accession>A0A1M5VGE9</accession>
<evidence type="ECO:0000256" key="2">
    <source>
        <dbReference type="ARBA" id="ARBA00008417"/>
    </source>
</evidence>
<dbReference type="GO" id="GO:0042910">
    <property type="term" value="F:xenobiotic transmembrane transporter activity"/>
    <property type="evidence" value="ECO:0007669"/>
    <property type="project" value="InterPro"/>
</dbReference>
<dbReference type="STRING" id="1121306.SAMN02745196_01285"/>
<dbReference type="PANTHER" id="PTHR43823:SF3">
    <property type="entry name" value="MULTIDRUG EXPORT PROTEIN MEPA"/>
    <property type="match status" value="1"/>
</dbReference>
<protein>
    <recommendedName>
        <fullName evidence="3">Multidrug export protein MepA</fullName>
    </recommendedName>
</protein>
<comment type="similarity">
    <text evidence="2">Belongs to the multi antimicrobial extrusion (MATE) (TC 2.A.66.1) family. MepA subfamily.</text>
</comment>
<dbReference type="GO" id="GO:0046677">
    <property type="term" value="P:response to antibiotic"/>
    <property type="evidence" value="ECO:0007669"/>
    <property type="project" value="UniProtKB-KW"/>
</dbReference>
<evidence type="ECO:0000313" key="12">
    <source>
        <dbReference type="Proteomes" id="UP000184526"/>
    </source>
</evidence>
<dbReference type="GO" id="GO:0015297">
    <property type="term" value="F:antiporter activity"/>
    <property type="evidence" value="ECO:0007669"/>
    <property type="project" value="InterPro"/>
</dbReference>
<dbReference type="InterPro" id="IPR048279">
    <property type="entry name" value="MdtK-like"/>
</dbReference>
<feature type="transmembrane region" description="Helical" evidence="10">
    <location>
        <begin position="277"/>
        <end position="299"/>
    </location>
</feature>
<dbReference type="InterPro" id="IPR051327">
    <property type="entry name" value="MATE_MepA_subfamily"/>
</dbReference>
<feature type="transmembrane region" description="Helical" evidence="10">
    <location>
        <begin position="20"/>
        <end position="39"/>
    </location>
</feature>
<dbReference type="EMBL" id="FQXP01000004">
    <property type="protein sequence ID" value="SHH74296.1"/>
    <property type="molecule type" value="Genomic_DNA"/>
</dbReference>
<keyword evidence="6 10" id="KW-0812">Transmembrane</keyword>
<dbReference type="PANTHER" id="PTHR43823">
    <property type="entry name" value="SPORULATION PROTEIN YKVU"/>
    <property type="match status" value="1"/>
</dbReference>
<feature type="transmembrane region" description="Helical" evidence="10">
    <location>
        <begin position="365"/>
        <end position="385"/>
    </location>
</feature>
<feature type="transmembrane region" description="Helical" evidence="10">
    <location>
        <begin position="424"/>
        <end position="446"/>
    </location>
</feature>
<dbReference type="GO" id="GO:0005886">
    <property type="term" value="C:plasma membrane"/>
    <property type="evidence" value="ECO:0007669"/>
    <property type="project" value="UniProtKB-SubCell"/>
</dbReference>